<proteinExistence type="predicted"/>
<name>A0A643FWM0_9BURK</name>
<reference evidence="2 3" key="1">
    <citation type="submission" date="2020-10" db="EMBL/GenBank/DDBJ databases">
        <title>Complete genome sequence of Cupriavidus basilensis CCUG 49340T.</title>
        <authorList>
            <person name="Salva-Serra F."/>
            <person name="Donoso R.A."/>
            <person name="Cho K.H."/>
            <person name="Yoo J.A."/>
            <person name="Lee K."/>
            <person name="Yoon S.-H."/>
            <person name="Perez-Pantoja D."/>
            <person name="Moore E.R.B."/>
        </authorList>
    </citation>
    <scope>NUCLEOTIDE SEQUENCE [LARGE SCALE GENOMIC DNA]</scope>
    <source>
        <strain evidence="3">CCUG 49340</strain>
        <plasmid evidence="2 3">pRK1-3</plasmid>
    </source>
</reference>
<dbReference type="InterPro" id="IPR027417">
    <property type="entry name" value="P-loop_NTPase"/>
</dbReference>
<feature type="domain" description="Helicase C-terminal" evidence="1">
    <location>
        <begin position="298"/>
        <end position="474"/>
    </location>
</feature>
<protein>
    <recommendedName>
        <fullName evidence="1">Helicase C-terminal domain-containing protein</fullName>
    </recommendedName>
</protein>
<evidence type="ECO:0000259" key="1">
    <source>
        <dbReference type="PROSITE" id="PS51194"/>
    </source>
</evidence>
<geneLocation type="plasmid" evidence="2 3">
    <name>pRK1-3</name>
</geneLocation>
<dbReference type="PANTHER" id="PTHR41313:SF1">
    <property type="entry name" value="DNA METHYLASE ADENINE-SPECIFIC DOMAIN-CONTAINING PROTEIN"/>
    <property type="match status" value="1"/>
</dbReference>
<dbReference type="InterPro" id="IPR052933">
    <property type="entry name" value="DNA_Protect_Modify"/>
</dbReference>
<keyword evidence="2" id="KW-0614">Plasmid</keyword>
<organism evidence="2 3">
    <name type="scientific">Cupriavidus basilensis</name>
    <dbReference type="NCBI Taxonomy" id="68895"/>
    <lineage>
        <taxon>Bacteria</taxon>
        <taxon>Pseudomonadati</taxon>
        <taxon>Pseudomonadota</taxon>
        <taxon>Betaproteobacteria</taxon>
        <taxon>Burkholderiales</taxon>
        <taxon>Burkholderiaceae</taxon>
        <taxon>Cupriavidus</taxon>
    </lineage>
</organism>
<dbReference type="AlphaFoldDB" id="A0A643FWM0"/>
<accession>A0A643FWM0</accession>
<dbReference type="Gene3D" id="3.40.50.300">
    <property type="entry name" value="P-loop containing nucleotide triphosphate hydrolases"/>
    <property type="match status" value="1"/>
</dbReference>
<evidence type="ECO:0000313" key="3">
    <source>
        <dbReference type="Proteomes" id="UP000397656"/>
    </source>
</evidence>
<dbReference type="Pfam" id="PF00271">
    <property type="entry name" value="Helicase_C"/>
    <property type="match status" value="1"/>
</dbReference>
<dbReference type="PROSITE" id="PS51194">
    <property type="entry name" value="HELICASE_CTER"/>
    <property type="match status" value="1"/>
</dbReference>
<dbReference type="SUPFAM" id="SSF52540">
    <property type="entry name" value="P-loop containing nucleoside triphosphate hydrolases"/>
    <property type="match status" value="1"/>
</dbReference>
<dbReference type="InterPro" id="IPR001650">
    <property type="entry name" value="Helicase_C-like"/>
</dbReference>
<dbReference type="EMBL" id="CP062807">
    <property type="protein sequence ID" value="QOT82269.1"/>
    <property type="molecule type" value="Genomic_DNA"/>
</dbReference>
<gene>
    <name evidence="2" type="ORF">F7R26_039205</name>
</gene>
<dbReference type="GeneID" id="98407001"/>
<sequence length="582" mass="65729">MLLTDEFDLYKNLFINTTMQSVAGLGNLTGSDMAFDLFVKGRYLDQRYNDRGMYGATGTPLSNSIAEMYTLQRYFQYDDMKNRGILHFDAWASTFGQVVAGWELDATGVNYKLNSRFSKFQNVPELVNMYRSFADVILREDLEEQARAQGKRFPVPRVAGGKSKNIVVERSPQQAKYMGIQERRYDSTGQPYLRADGSPVMGWNEGSIIHRMENMPKDPRKDNPLKVTNDARKAGLDFRLIDPSAPDFAGSKVNAAVSEMMRIYKKWDERKGTQVVFCDLSTPKLGKGGLAQVEASPARDDDSEEIEEEGASISMDDILATSSSFSVYDDIRAKLIGRGVPAAEIRYVHEANSDLQKAKLFEQVNRGEVRFLLGSTAKMGAGTNVQKKLVAEHNLDAPWRPRDLEQREGRIIRQGNEFYQEDPDGFEVELLRYATKQTYDSRMWQTIEYKAAGIEQFRKGGGSQRVIEDIASEAANAAEMKAAATGNPLIFMQVQLSSELRKIEAVHANYKRNMHSMEGRLQWLDRAEVRASDRIEKLQAEIALRDGNTTDEFAFQIGQRRFGKDDKDALLCRLSIIDTGMT</sequence>
<evidence type="ECO:0000313" key="2">
    <source>
        <dbReference type="EMBL" id="QOT82269.1"/>
    </source>
</evidence>
<dbReference type="Proteomes" id="UP000397656">
    <property type="component" value="Plasmid pRK1-3"/>
</dbReference>
<dbReference type="RefSeq" id="WP_150986966.1">
    <property type="nucleotide sequence ID" value="NZ_CP062807.1"/>
</dbReference>
<dbReference type="PANTHER" id="PTHR41313">
    <property type="entry name" value="ADENINE-SPECIFIC METHYLTRANSFERASE"/>
    <property type="match status" value="1"/>
</dbReference>